<keyword evidence="2" id="KW-1185">Reference proteome</keyword>
<evidence type="ECO:0000313" key="1">
    <source>
        <dbReference type="EMBL" id="CAK9182113.1"/>
    </source>
</evidence>
<sequence length="85" mass="9549">MDEVRRKKPMKKFKQKTFDVDQGMGNRFEAMNLNADKQSLNLEIGDCSSKDQLVLPVSVDNLVVEEKESFGERNACGKKVADVGI</sequence>
<dbReference type="Proteomes" id="UP001642360">
    <property type="component" value="Unassembled WGS sequence"/>
</dbReference>
<accession>A0ABC8UM46</accession>
<comment type="caution">
    <text evidence="1">The sequence shown here is derived from an EMBL/GenBank/DDBJ whole genome shotgun (WGS) entry which is preliminary data.</text>
</comment>
<dbReference type="EMBL" id="CAUOFW020008246">
    <property type="protein sequence ID" value="CAK9182113.1"/>
    <property type="molecule type" value="Genomic_DNA"/>
</dbReference>
<evidence type="ECO:0000313" key="2">
    <source>
        <dbReference type="Proteomes" id="UP001642360"/>
    </source>
</evidence>
<name>A0ABC8UM46_9AQUA</name>
<reference evidence="1 2" key="1">
    <citation type="submission" date="2024-02" db="EMBL/GenBank/DDBJ databases">
        <authorList>
            <person name="Vignale AGUSTIN F."/>
            <person name="Sosa J E."/>
            <person name="Modenutti C."/>
        </authorList>
    </citation>
    <scope>NUCLEOTIDE SEQUENCE [LARGE SCALE GENOMIC DNA]</scope>
</reference>
<dbReference type="AlphaFoldDB" id="A0ABC8UM46"/>
<gene>
    <name evidence="1" type="ORF">ILEXP_LOCUS52248</name>
</gene>
<proteinExistence type="predicted"/>
<protein>
    <submittedName>
        <fullName evidence="1">Uncharacterized protein</fullName>
    </submittedName>
</protein>
<organism evidence="1 2">
    <name type="scientific">Ilex paraguariensis</name>
    <name type="common">yerba mate</name>
    <dbReference type="NCBI Taxonomy" id="185542"/>
    <lineage>
        <taxon>Eukaryota</taxon>
        <taxon>Viridiplantae</taxon>
        <taxon>Streptophyta</taxon>
        <taxon>Embryophyta</taxon>
        <taxon>Tracheophyta</taxon>
        <taxon>Spermatophyta</taxon>
        <taxon>Magnoliopsida</taxon>
        <taxon>eudicotyledons</taxon>
        <taxon>Gunneridae</taxon>
        <taxon>Pentapetalae</taxon>
        <taxon>asterids</taxon>
        <taxon>campanulids</taxon>
        <taxon>Aquifoliales</taxon>
        <taxon>Aquifoliaceae</taxon>
        <taxon>Ilex</taxon>
    </lineage>
</organism>